<keyword evidence="2 4" id="KW-0863">Zinc-finger</keyword>
<comment type="caution">
    <text evidence="6">The sequence shown here is derived from an EMBL/GenBank/DDBJ whole genome shotgun (WGS) entry which is preliminary data.</text>
</comment>
<dbReference type="OrthoDB" id="265717at2759"/>
<gene>
    <name evidence="6" type="ORF">BOX15_Mlig012058g1</name>
</gene>
<dbReference type="SUPFAM" id="SSF144232">
    <property type="entry name" value="HIT/MYND zinc finger-like"/>
    <property type="match status" value="1"/>
</dbReference>
<evidence type="ECO:0000259" key="5">
    <source>
        <dbReference type="PROSITE" id="PS50865"/>
    </source>
</evidence>
<dbReference type="Pfam" id="PF01753">
    <property type="entry name" value="zf-MYND"/>
    <property type="match status" value="1"/>
</dbReference>
<feature type="domain" description="MYND-type" evidence="5">
    <location>
        <begin position="390"/>
        <end position="433"/>
    </location>
</feature>
<dbReference type="GO" id="GO:0008270">
    <property type="term" value="F:zinc ion binding"/>
    <property type="evidence" value="ECO:0007669"/>
    <property type="project" value="UniProtKB-KW"/>
</dbReference>
<keyword evidence="7" id="KW-1185">Reference proteome</keyword>
<reference evidence="6 7" key="1">
    <citation type="submission" date="2017-06" db="EMBL/GenBank/DDBJ databases">
        <title>A platform for efficient transgenesis in Macrostomum lignano, a flatworm model organism for stem cell research.</title>
        <authorList>
            <person name="Berezikov E."/>
        </authorList>
    </citation>
    <scope>NUCLEOTIDE SEQUENCE [LARGE SCALE GENOMIC DNA]</scope>
    <source>
        <strain evidence="6">DV1</strain>
        <tissue evidence="6">Whole organism</tissue>
    </source>
</reference>
<dbReference type="EMBL" id="NIVC01002366">
    <property type="protein sequence ID" value="PAA58510.1"/>
    <property type="molecule type" value="Genomic_DNA"/>
</dbReference>
<dbReference type="AlphaFoldDB" id="A0A267EAA1"/>
<dbReference type="PROSITE" id="PS50865">
    <property type="entry name" value="ZF_MYND_2"/>
    <property type="match status" value="1"/>
</dbReference>
<protein>
    <recommendedName>
        <fullName evidence="5">MYND-type domain-containing protein</fullName>
    </recommendedName>
</protein>
<proteinExistence type="predicted"/>
<keyword evidence="1" id="KW-0479">Metal-binding</keyword>
<organism evidence="6 7">
    <name type="scientific">Macrostomum lignano</name>
    <dbReference type="NCBI Taxonomy" id="282301"/>
    <lineage>
        <taxon>Eukaryota</taxon>
        <taxon>Metazoa</taxon>
        <taxon>Spiralia</taxon>
        <taxon>Lophotrochozoa</taxon>
        <taxon>Platyhelminthes</taxon>
        <taxon>Rhabditophora</taxon>
        <taxon>Macrostomorpha</taxon>
        <taxon>Macrostomida</taxon>
        <taxon>Macrostomidae</taxon>
        <taxon>Macrostomum</taxon>
    </lineage>
</organism>
<evidence type="ECO:0000313" key="7">
    <source>
        <dbReference type="Proteomes" id="UP000215902"/>
    </source>
</evidence>
<feature type="non-terminal residue" evidence="6">
    <location>
        <position position="1"/>
    </location>
</feature>
<dbReference type="InterPro" id="IPR002893">
    <property type="entry name" value="Znf_MYND"/>
</dbReference>
<accession>A0A267EAA1</accession>
<dbReference type="Gene3D" id="6.10.140.2220">
    <property type="match status" value="1"/>
</dbReference>
<evidence type="ECO:0000256" key="4">
    <source>
        <dbReference type="PROSITE-ProRule" id="PRU00134"/>
    </source>
</evidence>
<name>A0A267EAA1_9PLAT</name>
<evidence type="ECO:0000313" key="6">
    <source>
        <dbReference type="EMBL" id="PAA58510.1"/>
    </source>
</evidence>
<evidence type="ECO:0000256" key="2">
    <source>
        <dbReference type="ARBA" id="ARBA00022771"/>
    </source>
</evidence>
<dbReference type="Proteomes" id="UP000215902">
    <property type="component" value="Unassembled WGS sequence"/>
</dbReference>
<keyword evidence="3" id="KW-0862">Zinc</keyword>
<sequence length="435" mass="47349">ASAMLLDKTESSFAPVLAAEKQHQLLVSGRKQALLSHLPLLSLLNAIDAQCWHPGLTLVTEPTAGRLYAYFRPLEGLDQHPLDQFWQFEPQLDLLPEAAEHLAAQVLAEIEGDSVRIAAEQYGEVPADGRPLAFPLSRQHADLTAAELSELERPVELADWPQLAPHLSSLSAELTVGLAVLAVSADGAAASLRLVNERMPERYRHVTEAAAAAEAMKEAANRLNREMLAGPLMEAAPAAGEGGGLVRRLAQRHSDRMLAGLALLRPDSWCPGLLSEMPGRSLVAVCPSLDCLAVCSPHDHAGTAQLSLEFLRAFNSETCRASRLLSRPIRFDVDSASWSFYSPDSGKQEFPVPTTRAQLDEYLACLAARQLELSFRTGVATVASQVRERCHACGKAAPPPPSRLMACSGCSGRRLYCDRRCQRAHWRLHKLECGK</sequence>
<evidence type="ECO:0000256" key="3">
    <source>
        <dbReference type="ARBA" id="ARBA00022833"/>
    </source>
</evidence>
<evidence type="ECO:0000256" key="1">
    <source>
        <dbReference type="ARBA" id="ARBA00022723"/>
    </source>
</evidence>